<dbReference type="AlphaFoldDB" id="Q6K327"/>
<organism evidence="3 4">
    <name type="scientific">Oryza sativa subsp. japonica</name>
    <name type="common">Rice</name>
    <dbReference type="NCBI Taxonomy" id="39947"/>
    <lineage>
        <taxon>Eukaryota</taxon>
        <taxon>Viridiplantae</taxon>
        <taxon>Streptophyta</taxon>
        <taxon>Embryophyta</taxon>
        <taxon>Tracheophyta</taxon>
        <taxon>Spermatophyta</taxon>
        <taxon>Magnoliopsida</taxon>
        <taxon>Liliopsida</taxon>
        <taxon>Poales</taxon>
        <taxon>Poaceae</taxon>
        <taxon>BOP clade</taxon>
        <taxon>Oryzoideae</taxon>
        <taxon>Oryzeae</taxon>
        <taxon>Oryzinae</taxon>
        <taxon>Oryza</taxon>
        <taxon>Oryza sativa</taxon>
    </lineage>
</organism>
<reference evidence="4" key="3">
    <citation type="journal article" date="2005" name="Nature">
        <title>The map-based sequence of the rice genome.</title>
        <authorList>
            <consortium name="International rice genome sequencing project (IRGSP)"/>
            <person name="Matsumoto T."/>
            <person name="Wu J."/>
            <person name="Kanamori H."/>
            <person name="Katayose Y."/>
            <person name="Fujisawa M."/>
            <person name="Namiki N."/>
            <person name="Mizuno H."/>
            <person name="Yamamoto K."/>
            <person name="Antonio B.A."/>
            <person name="Baba T."/>
            <person name="Sakata K."/>
            <person name="Nagamura Y."/>
            <person name="Aoki H."/>
            <person name="Arikawa K."/>
            <person name="Arita K."/>
            <person name="Bito T."/>
            <person name="Chiden Y."/>
            <person name="Fujitsuka N."/>
            <person name="Fukunaka R."/>
            <person name="Hamada M."/>
            <person name="Harada C."/>
            <person name="Hayashi A."/>
            <person name="Hijishita S."/>
            <person name="Honda M."/>
            <person name="Hosokawa S."/>
            <person name="Ichikawa Y."/>
            <person name="Idonuma A."/>
            <person name="Iijima M."/>
            <person name="Ikeda M."/>
            <person name="Ikeno M."/>
            <person name="Ito K."/>
            <person name="Ito S."/>
            <person name="Ito T."/>
            <person name="Ito Y."/>
            <person name="Ito Y."/>
            <person name="Iwabuchi A."/>
            <person name="Kamiya K."/>
            <person name="Karasawa W."/>
            <person name="Kurita K."/>
            <person name="Katagiri S."/>
            <person name="Kikuta A."/>
            <person name="Kobayashi H."/>
            <person name="Kobayashi N."/>
            <person name="Machita K."/>
            <person name="Maehara T."/>
            <person name="Masukawa M."/>
            <person name="Mizubayashi T."/>
            <person name="Mukai Y."/>
            <person name="Nagasaki H."/>
            <person name="Nagata Y."/>
            <person name="Naito S."/>
            <person name="Nakashima M."/>
            <person name="Nakama Y."/>
            <person name="Nakamichi Y."/>
            <person name="Nakamura M."/>
            <person name="Meguro A."/>
            <person name="Negishi M."/>
            <person name="Ohta I."/>
            <person name="Ohta T."/>
            <person name="Okamoto M."/>
            <person name="Ono N."/>
            <person name="Saji S."/>
            <person name="Sakaguchi M."/>
            <person name="Sakai K."/>
            <person name="Shibata M."/>
            <person name="Shimokawa T."/>
            <person name="Song J."/>
            <person name="Takazaki Y."/>
            <person name="Terasawa K."/>
            <person name="Tsugane M."/>
            <person name="Tsuji K."/>
            <person name="Ueda S."/>
            <person name="Waki K."/>
            <person name="Yamagata H."/>
            <person name="Yamamoto M."/>
            <person name="Yamamoto S."/>
            <person name="Yamane H."/>
            <person name="Yoshiki S."/>
            <person name="Yoshihara R."/>
            <person name="Yukawa K."/>
            <person name="Zhong H."/>
            <person name="Yano M."/>
            <person name="Yuan Q."/>
            <person name="Ouyang S."/>
            <person name="Liu J."/>
            <person name="Jones K.M."/>
            <person name="Gansberger K."/>
            <person name="Moffat K."/>
            <person name="Hill J."/>
            <person name="Bera J."/>
            <person name="Fadrosh D."/>
            <person name="Jin S."/>
            <person name="Johri S."/>
            <person name="Kim M."/>
            <person name="Overton L."/>
            <person name="Reardon M."/>
            <person name="Tsitrin T."/>
            <person name="Vuong H."/>
            <person name="Weaver B."/>
            <person name="Ciecko A."/>
            <person name="Tallon L."/>
            <person name="Jackson J."/>
            <person name="Pai G."/>
            <person name="Aken S.V."/>
            <person name="Utterback T."/>
            <person name="Reidmuller S."/>
            <person name="Feldblyum T."/>
            <person name="Hsiao J."/>
            <person name="Zismann V."/>
            <person name="Iobst S."/>
            <person name="de Vazeille A.R."/>
            <person name="Buell C.R."/>
            <person name="Ying K."/>
            <person name="Li Y."/>
            <person name="Lu T."/>
            <person name="Huang Y."/>
            <person name="Zhao Q."/>
            <person name="Feng Q."/>
            <person name="Zhang L."/>
            <person name="Zhu J."/>
            <person name="Weng Q."/>
            <person name="Mu J."/>
            <person name="Lu Y."/>
            <person name="Fan D."/>
            <person name="Liu Y."/>
            <person name="Guan J."/>
            <person name="Zhang Y."/>
            <person name="Yu S."/>
            <person name="Liu X."/>
            <person name="Zhang Y."/>
            <person name="Hong G."/>
            <person name="Han B."/>
            <person name="Choisne N."/>
            <person name="Demange N."/>
            <person name="Orjeda G."/>
            <person name="Samain S."/>
            <person name="Cattolico L."/>
            <person name="Pelletier E."/>
            <person name="Couloux A."/>
            <person name="Segurens B."/>
            <person name="Wincker P."/>
            <person name="D'Hont A."/>
            <person name="Scarpelli C."/>
            <person name="Weissenbach J."/>
            <person name="Salanoubat M."/>
            <person name="Quetier F."/>
            <person name="Yu Y."/>
            <person name="Kim H.R."/>
            <person name="Rambo T."/>
            <person name="Currie J."/>
            <person name="Collura K."/>
            <person name="Luo M."/>
            <person name="Yang T."/>
            <person name="Ammiraju J.S.S."/>
            <person name="Engler F."/>
            <person name="Soderlund C."/>
            <person name="Wing R.A."/>
            <person name="Palmer L.E."/>
            <person name="de la Bastide M."/>
            <person name="Spiegel L."/>
            <person name="Nascimento L."/>
            <person name="Zutavern T."/>
            <person name="O'Shaughnessy A."/>
            <person name="Dike S."/>
            <person name="Dedhia N."/>
            <person name="Preston R."/>
            <person name="Balija V."/>
            <person name="McCombie W.R."/>
            <person name="Chow T."/>
            <person name="Chen H."/>
            <person name="Chung M."/>
            <person name="Chen C."/>
            <person name="Shaw J."/>
            <person name="Wu H."/>
            <person name="Hsiao K."/>
            <person name="Chao Y."/>
            <person name="Chu M."/>
            <person name="Cheng C."/>
            <person name="Hour A."/>
            <person name="Lee P."/>
            <person name="Lin S."/>
            <person name="Lin Y."/>
            <person name="Liou J."/>
            <person name="Liu S."/>
            <person name="Hsing Y."/>
            <person name="Raghuvanshi S."/>
            <person name="Mohanty A."/>
            <person name="Bharti A.K."/>
            <person name="Gaur A."/>
            <person name="Gupta V."/>
            <person name="Kumar D."/>
            <person name="Ravi V."/>
            <person name="Vij S."/>
            <person name="Kapur A."/>
            <person name="Khurana P."/>
            <person name="Khurana P."/>
            <person name="Khurana J.P."/>
            <person name="Tyagi A.K."/>
            <person name="Gaikwad K."/>
            <person name="Singh A."/>
            <person name="Dalal V."/>
            <person name="Srivastava S."/>
            <person name="Dixit A."/>
            <person name="Pal A.K."/>
            <person name="Ghazi I.A."/>
            <person name="Yadav M."/>
            <person name="Pandit A."/>
            <person name="Bhargava A."/>
            <person name="Sureshbabu K."/>
            <person name="Batra K."/>
            <person name="Sharma T.R."/>
            <person name="Mohapatra T."/>
            <person name="Singh N.K."/>
            <person name="Messing J."/>
            <person name="Nelson A.B."/>
            <person name="Fuks G."/>
            <person name="Kavchok S."/>
            <person name="Keizer G."/>
            <person name="Linton E."/>
            <person name="Llaca V."/>
            <person name="Song R."/>
            <person name="Tanyolac B."/>
            <person name="Young S."/>
            <person name="Ho-Il K."/>
            <person name="Hahn J.H."/>
            <person name="Sangsakoo G."/>
            <person name="Vanavichit A."/>
            <person name="de Mattos Luiz.A.T."/>
            <person name="Zimmer P.D."/>
            <person name="Malone G."/>
            <person name="Dellagostin O."/>
            <person name="de Oliveira A.C."/>
            <person name="Bevan M."/>
            <person name="Bancroft I."/>
            <person name="Minx P."/>
            <person name="Cordum H."/>
            <person name="Wilson R."/>
            <person name="Cheng Z."/>
            <person name="Jin W."/>
            <person name="Jiang J."/>
            <person name="Leong S.A."/>
            <person name="Iwama H."/>
            <person name="Gojobori T."/>
            <person name="Itoh T."/>
            <person name="Niimura Y."/>
            <person name="Fujii Y."/>
            <person name="Habara T."/>
            <person name="Sakai H."/>
            <person name="Sato Y."/>
            <person name="Wilson G."/>
            <person name="Kumar K."/>
            <person name="McCouch S."/>
            <person name="Juretic N."/>
            <person name="Hoen D."/>
            <person name="Wright S."/>
            <person name="Bruskiewich R."/>
            <person name="Bureau T."/>
            <person name="Miyao A."/>
            <person name="Hirochika H."/>
            <person name="Nishikawa T."/>
            <person name="Kadowaki K."/>
            <person name="Sugiura M."/>
            <person name="Burr B."/>
            <person name="Sasaki T."/>
        </authorList>
    </citation>
    <scope>NUCLEOTIDE SEQUENCE [LARGE SCALE GENOMIC DNA]</scope>
    <source>
        <strain evidence="4">cv. Nipponbare</strain>
    </source>
</reference>
<evidence type="ECO:0000313" key="3">
    <source>
        <dbReference type="EMBL" id="BAD23543.1"/>
    </source>
</evidence>
<dbReference type="EMBL" id="AP005550">
    <property type="protein sequence ID" value="BAD23375.1"/>
    <property type="molecule type" value="Genomic_DNA"/>
</dbReference>
<gene>
    <name evidence="2" type="ORF">OJ1058_F03.14</name>
    <name evidence="3" type="ORF">OSJNBa0069P02.29</name>
</gene>
<accession>Q6K327</accession>
<reference evidence="3" key="2">
    <citation type="submission" date="2002-09" db="EMBL/GenBank/DDBJ databases">
        <title>Oryza sativa nipponbare(GA3) genomic DNA, chromosome 9, BAC clone:OSJNBa0069P02.</title>
        <authorList>
            <person name="Sasaki T."/>
            <person name="Matsumoto T."/>
            <person name="Katayose Y."/>
        </authorList>
    </citation>
    <scope>NUCLEOTIDE SEQUENCE</scope>
</reference>
<name>Q6K327_ORYSJ</name>
<dbReference type="Proteomes" id="UP000000763">
    <property type="component" value="Chromosome 9"/>
</dbReference>
<proteinExistence type="predicted"/>
<dbReference type="EMBL" id="AP005729">
    <property type="protein sequence ID" value="BAD23543.1"/>
    <property type="molecule type" value="Genomic_DNA"/>
</dbReference>
<reference evidence="4" key="4">
    <citation type="journal article" date="2008" name="Nucleic Acids Res.">
        <title>The rice annotation project database (RAP-DB): 2008 update.</title>
        <authorList>
            <consortium name="The rice annotation project (RAP)"/>
        </authorList>
    </citation>
    <scope>GENOME REANNOTATION</scope>
    <source>
        <strain evidence="4">cv. Nipponbare</strain>
    </source>
</reference>
<reference evidence="2" key="1">
    <citation type="submission" date="2002-07" db="EMBL/GenBank/DDBJ databases">
        <title>Oryza sativa nipponbare(GA3) genomic DNA, chromosome 9, BAC clone:OJ1058_F03.</title>
        <authorList>
            <person name="Sasaki T."/>
            <person name="Matsumoto T."/>
            <person name="Hattori M."/>
            <person name="Sakaki Y."/>
            <person name="Katayose Y."/>
        </authorList>
    </citation>
    <scope>NUCLEOTIDE SEQUENCE</scope>
</reference>
<protein>
    <submittedName>
        <fullName evidence="3">Uncharacterized protein</fullName>
    </submittedName>
</protein>
<sequence>MGWPVRPASAWSDRHQLGLTEYGSGGSGSAHRDGTIPAIWLVGQTGPHPPVRPA</sequence>
<evidence type="ECO:0000313" key="4">
    <source>
        <dbReference type="Proteomes" id="UP000000763"/>
    </source>
</evidence>
<evidence type="ECO:0000256" key="1">
    <source>
        <dbReference type="SAM" id="MobiDB-lite"/>
    </source>
</evidence>
<evidence type="ECO:0000313" key="2">
    <source>
        <dbReference type="EMBL" id="BAD23375.1"/>
    </source>
</evidence>
<feature type="region of interest" description="Disordered" evidence="1">
    <location>
        <begin position="21"/>
        <end position="54"/>
    </location>
</feature>